<evidence type="ECO:0000313" key="2">
    <source>
        <dbReference type="Proteomes" id="UP000886998"/>
    </source>
</evidence>
<name>A0A8X6IH00_9ARAC</name>
<sequence>MKRYNHRRKYPGTKPWPAGFMIASHFKQFLTRVQQHEGCNHDGSIEDTLASLLGNDMMFQTIPEAPGAAA</sequence>
<gene>
    <name evidence="1" type="ORF">TNIN_159001</name>
</gene>
<comment type="caution">
    <text evidence="1">The sequence shown here is derived from an EMBL/GenBank/DDBJ whole genome shotgun (WGS) entry which is preliminary data.</text>
</comment>
<dbReference type="EMBL" id="BMAV01025779">
    <property type="protein sequence ID" value="GFS44628.1"/>
    <property type="molecule type" value="Genomic_DNA"/>
</dbReference>
<evidence type="ECO:0000313" key="1">
    <source>
        <dbReference type="EMBL" id="GFS44628.1"/>
    </source>
</evidence>
<reference evidence="1" key="1">
    <citation type="submission" date="2020-08" db="EMBL/GenBank/DDBJ databases">
        <title>Multicomponent nature underlies the extraordinary mechanical properties of spider dragline silk.</title>
        <authorList>
            <person name="Kono N."/>
            <person name="Nakamura H."/>
            <person name="Mori M."/>
            <person name="Yoshida Y."/>
            <person name="Ohtoshi R."/>
            <person name="Malay A.D."/>
            <person name="Moran D.A.P."/>
            <person name="Tomita M."/>
            <person name="Numata K."/>
            <person name="Arakawa K."/>
        </authorList>
    </citation>
    <scope>NUCLEOTIDE SEQUENCE</scope>
</reference>
<organism evidence="1 2">
    <name type="scientific">Trichonephila inaurata madagascariensis</name>
    <dbReference type="NCBI Taxonomy" id="2747483"/>
    <lineage>
        <taxon>Eukaryota</taxon>
        <taxon>Metazoa</taxon>
        <taxon>Ecdysozoa</taxon>
        <taxon>Arthropoda</taxon>
        <taxon>Chelicerata</taxon>
        <taxon>Arachnida</taxon>
        <taxon>Araneae</taxon>
        <taxon>Araneomorphae</taxon>
        <taxon>Entelegynae</taxon>
        <taxon>Araneoidea</taxon>
        <taxon>Nephilidae</taxon>
        <taxon>Trichonephila</taxon>
        <taxon>Trichonephila inaurata</taxon>
    </lineage>
</organism>
<dbReference type="Proteomes" id="UP000886998">
    <property type="component" value="Unassembled WGS sequence"/>
</dbReference>
<protein>
    <submittedName>
        <fullName evidence="1">Uncharacterized protein</fullName>
    </submittedName>
</protein>
<accession>A0A8X6IH00</accession>
<keyword evidence="2" id="KW-1185">Reference proteome</keyword>
<dbReference type="AlphaFoldDB" id="A0A8X6IH00"/>
<proteinExistence type="predicted"/>